<evidence type="ECO:0000256" key="2">
    <source>
        <dbReference type="ARBA" id="ARBA00022741"/>
    </source>
</evidence>
<dbReference type="AlphaFoldDB" id="A0A438W6K2"/>
<dbReference type="GO" id="GO:0005524">
    <property type="term" value="F:ATP binding"/>
    <property type="evidence" value="ECO:0007669"/>
    <property type="project" value="UniProtKB-KW"/>
</dbReference>
<dbReference type="Gene3D" id="1.10.730.10">
    <property type="entry name" value="Isoleucyl-tRNA Synthetase, Domain 1"/>
    <property type="match status" value="1"/>
</dbReference>
<evidence type="ECO:0000256" key="4">
    <source>
        <dbReference type="ARBA" id="ARBA00023146"/>
    </source>
</evidence>
<feature type="domain" description="DALR anticodon binding" evidence="5">
    <location>
        <begin position="2"/>
        <end position="46"/>
    </location>
</feature>
<feature type="non-terminal residue" evidence="6">
    <location>
        <position position="1"/>
    </location>
</feature>
<keyword evidence="1" id="KW-0436">Ligase</keyword>
<evidence type="ECO:0000259" key="5">
    <source>
        <dbReference type="Pfam" id="PF05746"/>
    </source>
</evidence>
<reference evidence="6 7" key="1">
    <citation type="submission" date="2018-11" db="EMBL/GenBank/DDBJ databases">
        <title>Genetic determinants and prediction of antibiotic resistance phenotypes in Helicobacter pylori.</title>
        <authorList>
            <person name="Wagner K."/>
        </authorList>
    </citation>
    <scope>NUCLEOTIDE SEQUENCE [LARGE SCALE GENOMIC DNA]</scope>
    <source>
        <strain evidence="6 7">ZH70</strain>
    </source>
</reference>
<evidence type="ECO:0000313" key="6">
    <source>
        <dbReference type="EMBL" id="RVZ19938.1"/>
    </source>
</evidence>
<organism evidence="6 7">
    <name type="scientific">Helicobacter pylori</name>
    <name type="common">Campylobacter pylori</name>
    <dbReference type="NCBI Taxonomy" id="210"/>
    <lineage>
        <taxon>Bacteria</taxon>
        <taxon>Pseudomonadati</taxon>
        <taxon>Campylobacterota</taxon>
        <taxon>Epsilonproteobacteria</taxon>
        <taxon>Campylobacterales</taxon>
        <taxon>Helicobacteraceae</taxon>
        <taxon>Helicobacter</taxon>
    </lineage>
</organism>
<dbReference type="SUPFAM" id="SSF47323">
    <property type="entry name" value="Anticodon-binding domain of a subclass of class I aminoacyl-tRNA synthetases"/>
    <property type="match status" value="1"/>
</dbReference>
<dbReference type="Pfam" id="PF05746">
    <property type="entry name" value="DALR_1"/>
    <property type="match status" value="1"/>
</dbReference>
<dbReference type="InterPro" id="IPR008909">
    <property type="entry name" value="DALR_anticod-bd"/>
</dbReference>
<comment type="caution">
    <text evidence="6">The sequence shown here is derived from an EMBL/GenBank/DDBJ whole genome shotgun (WGS) entry which is preliminary data.</text>
</comment>
<name>A0A438W6K2_HELPX</name>
<dbReference type="GO" id="GO:0006420">
    <property type="term" value="P:arginyl-tRNA aminoacylation"/>
    <property type="evidence" value="ECO:0007669"/>
    <property type="project" value="InterPro"/>
</dbReference>
<dbReference type="InterPro" id="IPR009080">
    <property type="entry name" value="tRNAsynth_Ia_anticodon-bd"/>
</dbReference>
<protein>
    <recommendedName>
        <fullName evidence="5">DALR anticodon binding domain-containing protein</fullName>
    </recommendedName>
</protein>
<evidence type="ECO:0000313" key="7">
    <source>
        <dbReference type="Proteomes" id="UP000289022"/>
    </source>
</evidence>
<proteinExistence type="predicted"/>
<evidence type="ECO:0000256" key="1">
    <source>
        <dbReference type="ARBA" id="ARBA00022598"/>
    </source>
</evidence>
<keyword evidence="2" id="KW-0547">Nucleotide-binding</keyword>
<sequence>SEFHRFYNAGKILDTPKAKELLKICLMVSLSLTNAFKLLGIEIKTKISAKD</sequence>
<evidence type="ECO:0000256" key="3">
    <source>
        <dbReference type="ARBA" id="ARBA00022840"/>
    </source>
</evidence>
<accession>A0A438W6K2</accession>
<keyword evidence="4" id="KW-0030">Aminoacyl-tRNA synthetase</keyword>
<dbReference type="EMBL" id="RJGP01001291">
    <property type="protein sequence ID" value="RVZ19938.1"/>
    <property type="molecule type" value="Genomic_DNA"/>
</dbReference>
<dbReference type="Proteomes" id="UP000289022">
    <property type="component" value="Unassembled WGS sequence"/>
</dbReference>
<keyword evidence="3" id="KW-0067">ATP-binding</keyword>
<dbReference type="GO" id="GO:0004814">
    <property type="term" value="F:arginine-tRNA ligase activity"/>
    <property type="evidence" value="ECO:0007669"/>
    <property type="project" value="InterPro"/>
</dbReference>
<gene>
    <name evidence="6" type="ORF">EC518_13320</name>
</gene>